<dbReference type="EMBL" id="JAAEDH010000040">
    <property type="protein sequence ID" value="MBR0657530.1"/>
    <property type="molecule type" value="Genomic_DNA"/>
</dbReference>
<feature type="transmembrane region" description="Helical" evidence="6">
    <location>
        <begin position="169"/>
        <end position="187"/>
    </location>
</feature>
<feature type="transmembrane region" description="Helical" evidence="6">
    <location>
        <begin position="193"/>
        <end position="212"/>
    </location>
</feature>
<feature type="transmembrane region" description="Helical" evidence="6">
    <location>
        <begin position="83"/>
        <end position="101"/>
    </location>
</feature>
<keyword evidence="5 6" id="KW-0472">Membrane</keyword>
<proteinExistence type="inferred from homology"/>
<dbReference type="PANTHER" id="PTHR23291:SF50">
    <property type="entry name" value="PROTEIN LIFEGUARD 4"/>
    <property type="match status" value="1"/>
</dbReference>
<evidence type="ECO:0000256" key="6">
    <source>
        <dbReference type="RuleBase" id="RU004379"/>
    </source>
</evidence>
<dbReference type="CDD" id="cd10432">
    <property type="entry name" value="BI-1-like_bacterial"/>
    <property type="match status" value="1"/>
</dbReference>
<feature type="transmembrane region" description="Helical" evidence="6">
    <location>
        <begin position="113"/>
        <end position="131"/>
    </location>
</feature>
<feature type="transmembrane region" description="Helical" evidence="6">
    <location>
        <begin position="38"/>
        <end position="57"/>
    </location>
</feature>
<keyword evidence="3 6" id="KW-0812">Transmembrane</keyword>
<protein>
    <submittedName>
        <fullName evidence="7">Bax inhibitor-1/YccA family protein</fullName>
    </submittedName>
</protein>
<name>A0AAF1K797_9PROT</name>
<keyword evidence="8" id="KW-1185">Reference proteome</keyword>
<dbReference type="InterPro" id="IPR006214">
    <property type="entry name" value="Bax_inhibitor_1-related"/>
</dbReference>
<keyword evidence="4 6" id="KW-1133">Transmembrane helix</keyword>
<organism evidence="7 8">
    <name type="scientific">Plastoroseomonas arctica</name>
    <dbReference type="NCBI Taxonomy" id="1509237"/>
    <lineage>
        <taxon>Bacteria</taxon>
        <taxon>Pseudomonadati</taxon>
        <taxon>Pseudomonadota</taxon>
        <taxon>Alphaproteobacteria</taxon>
        <taxon>Acetobacterales</taxon>
        <taxon>Acetobacteraceae</taxon>
        <taxon>Plastoroseomonas</taxon>
    </lineage>
</organism>
<dbReference type="RefSeq" id="WP_211876392.1">
    <property type="nucleotide sequence ID" value="NZ_JAAEDH010000040.1"/>
</dbReference>
<gene>
    <name evidence="7" type="ORF">GXW79_20815</name>
</gene>
<accession>A0AAF1K797</accession>
<dbReference type="Pfam" id="PF01027">
    <property type="entry name" value="Bax1-I"/>
    <property type="match status" value="1"/>
</dbReference>
<comment type="caution">
    <text evidence="7">The sequence shown here is derived from an EMBL/GenBank/DDBJ whole genome shotgun (WGS) entry which is preliminary data.</text>
</comment>
<dbReference type="GO" id="GO:0005886">
    <property type="term" value="C:plasma membrane"/>
    <property type="evidence" value="ECO:0007669"/>
    <property type="project" value="TreeGrafter"/>
</dbReference>
<comment type="similarity">
    <text evidence="2 6">Belongs to the BI1 family.</text>
</comment>
<reference evidence="7" key="1">
    <citation type="submission" date="2020-01" db="EMBL/GenBank/DDBJ databases">
        <authorList>
            <person name="Rat A."/>
        </authorList>
    </citation>
    <scope>NUCLEOTIDE SEQUENCE</scope>
    <source>
        <strain evidence="7">LMG 28251</strain>
    </source>
</reference>
<evidence type="ECO:0000256" key="3">
    <source>
        <dbReference type="ARBA" id="ARBA00022692"/>
    </source>
</evidence>
<evidence type="ECO:0000256" key="1">
    <source>
        <dbReference type="ARBA" id="ARBA00004141"/>
    </source>
</evidence>
<evidence type="ECO:0000256" key="5">
    <source>
        <dbReference type="ARBA" id="ARBA00023136"/>
    </source>
</evidence>
<dbReference type="Proteomes" id="UP001196068">
    <property type="component" value="Unassembled WGS sequence"/>
</dbReference>
<feature type="transmembrane region" description="Helical" evidence="6">
    <location>
        <begin position="137"/>
        <end position="157"/>
    </location>
</feature>
<evidence type="ECO:0000256" key="4">
    <source>
        <dbReference type="ARBA" id="ARBA00022989"/>
    </source>
</evidence>
<evidence type="ECO:0000256" key="2">
    <source>
        <dbReference type="ARBA" id="ARBA00010350"/>
    </source>
</evidence>
<evidence type="ECO:0000313" key="7">
    <source>
        <dbReference type="EMBL" id="MBR0657530.1"/>
    </source>
</evidence>
<comment type="subcellular location">
    <subcellularLocation>
        <location evidence="1">Membrane</location>
        <topology evidence="1">Multi-pass membrane protein</topology>
    </subcellularLocation>
</comment>
<sequence length="263" mass="28173">MAFQPDNRYPAGGSAWGRTATTDAVAIDAGLRAYMLRVFNWMASGLLLTGIVAYGVASVPEIQALFWQVGRTASGVRTVSPTILGWVAMLSPLAFVLALSFGINRMSKTTTQLVFWAFAAAMGASLSNIFLRYTGTSIASTFFISASMFAAASLYGYTTKADLSKMGSIMIMGMIGIMIAGLVNIFLQSPALQFAISVIGVVVFTALTAYDLQRIKGDYVEFAYAAGPDEAGKRSVLDALGLYLNFINIFQFLLSLMGQRSSD</sequence>
<dbReference type="AlphaFoldDB" id="A0AAF1K797"/>
<dbReference type="PANTHER" id="PTHR23291">
    <property type="entry name" value="BAX INHIBITOR-RELATED"/>
    <property type="match status" value="1"/>
</dbReference>
<reference evidence="7" key="2">
    <citation type="journal article" date="2021" name="Syst. Appl. Microbiol.">
        <title>Roseomonas hellenica sp. nov., isolated from roots of wild-growing Alkanna tinctoria.</title>
        <authorList>
            <person name="Rat A."/>
            <person name="Naranjo H.D."/>
            <person name="Lebbe L."/>
            <person name="Cnockaert M."/>
            <person name="Krigas N."/>
            <person name="Grigoriadou K."/>
            <person name="Maloupa E."/>
            <person name="Willems A."/>
        </authorList>
    </citation>
    <scope>NUCLEOTIDE SEQUENCE</scope>
    <source>
        <strain evidence="7">LMG 28251</strain>
    </source>
</reference>
<evidence type="ECO:0000313" key="8">
    <source>
        <dbReference type="Proteomes" id="UP001196068"/>
    </source>
</evidence>